<name>F9EL62_9FUSO</name>
<evidence type="ECO:0000256" key="1">
    <source>
        <dbReference type="SAM" id="Phobius"/>
    </source>
</evidence>
<organism evidence="3 4">
    <name type="scientific">Fusobacterium animalis ATCC 51191</name>
    <dbReference type="NCBI Taxonomy" id="997347"/>
    <lineage>
        <taxon>Bacteria</taxon>
        <taxon>Fusobacteriati</taxon>
        <taxon>Fusobacteriota</taxon>
        <taxon>Fusobacteriia</taxon>
        <taxon>Fusobacteriales</taxon>
        <taxon>Fusobacteriaceae</taxon>
        <taxon>Fusobacterium</taxon>
    </lineage>
</organism>
<comment type="caution">
    <text evidence="3">The sequence shown here is derived from an EMBL/GenBank/DDBJ whole genome shotgun (WGS) entry which is preliminary data.</text>
</comment>
<dbReference type="Proteomes" id="UP000005392">
    <property type="component" value="Unassembled WGS sequence"/>
</dbReference>
<feature type="domain" description="Nucleoside transporter/FeoB GTPase Gate" evidence="2">
    <location>
        <begin position="126"/>
        <end position="225"/>
    </location>
</feature>
<dbReference type="AlphaFoldDB" id="F9EL62"/>
<reference evidence="3 4" key="1">
    <citation type="submission" date="2011-05" db="EMBL/GenBank/DDBJ databases">
        <authorList>
            <person name="Muzny D."/>
            <person name="Qin X."/>
            <person name="Deng J."/>
            <person name="Jiang H."/>
            <person name="Liu Y."/>
            <person name="Qu J."/>
            <person name="Song X.-Z."/>
            <person name="Zhang L."/>
            <person name="Thornton R."/>
            <person name="Coyle M."/>
            <person name="Francisco L."/>
            <person name="Jackson L."/>
            <person name="Javaid M."/>
            <person name="Korchina V."/>
            <person name="Kovar C."/>
            <person name="Mata R."/>
            <person name="Mathew T."/>
            <person name="Ngo R."/>
            <person name="Nguyen L."/>
            <person name="Nguyen N."/>
            <person name="Okwuonu G."/>
            <person name="Ongeri F."/>
            <person name="Pham C."/>
            <person name="Simmons D."/>
            <person name="Wilczek-Boney K."/>
            <person name="Hale W."/>
            <person name="Jakkamsetti A."/>
            <person name="Pham P."/>
            <person name="Ruth R."/>
            <person name="San Lucas F."/>
            <person name="Warren J."/>
            <person name="Zhang J."/>
            <person name="Zhao Z."/>
            <person name="Zhou C."/>
            <person name="Zhu D."/>
            <person name="Lee S."/>
            <person name="Bess C."/>
            <person name="Blankenburg K."/>
            <person name="Forbes L."/>
            <person name="Fu Q."/>
            <person name="Gubbala S."/>
            <person name="Hirani K."/>
            <person name="Jayaseelan J.C."/>
            <person name="Lara F."/>
            <person name="Munidasa M."/>
            <person name="Palculict T."/>
            <person name="Patil S."/>
            <person name="Pu L.-L."/>
            <person name="Saada N."/>
            <person name="Tang L."/>
            <person name="Weissenberger G."/>
            <person name="Zhu Y."/>
            <person name="Hemphill L."/>
            <person name="Shang Y."/>
            <person name="Youmans B."/>
            <person name="Ayvaz T."/>
            <person name="Ross M."/>
            <person name="Santibanez J."/>
            <person name="Aqrawi P."/>
            <person name="Gross S."/>
            <person name="Joshi V."/>
            <person name="Fowler G."/>
            <person name="Nazareth L."/>
            <person name="Reid J."/>
            <person name="Worley K."/>
            <person name="Petrosino J."/>
            <person name="Highlander S."/>
            <person name="Gibbs R."/>
        </authorList>
    </citation>
    <scope>NUCLEOTIDE SEQUENCE [LARGE SCALE GENOMIC DNA]</scope>
    <source>
        <strain evidence="3 4">ATCC 51191</strain>
    </source>
</reference>
<sequence>MEVLKMENKKYPSSVLIKFLVCSLVGIFLFFVPINLNGKSTIPLDHIVNLVLKIPYFKEAYGTIVILVGVFLPFYKKTWNKNTTSIIFSLLKLLALPFLFMVLFNNGPEFLMNKDVIPFIWNKIVIPVTTIVPVGSIFLSLIISYGLMEFVGVFMRPIMKPIWKTPGRSAIDAVASFVGSYSLALLITNRVYKEGKYTTKEAVIIATGFSTVSATFMVIVAKTLNLMDSWNLYFWLTVIVTFLVTAITARIYPIRNKSDAYFENQEGDIEKDIPKDKFKVAFNEGMEVCANSGTILENIIINLKDGVMLAFNIGPSLLAIGTLGIVLANHTPIFNWIGYLIYPFTLISGFEEPFLTAKALALGIAEMFLPAVLVTKLSFEVKMLVAITCVSEVLFFSASIPCMMATDIPISFKDYLIIWFERIVLSILISIPLIYLVKVLM</sequence>
<feature type="transmembrane region" description="Helical" evidence="1">
    <location>
        <begin position="232"/>
        <end position="252"/>
    </location>
</feature>
<keyword evidence="4" id="KW-1185">Reference proteome</keyword>
<feature type="transmembrane region" description="Helical" evidence="1">
    <location>
        <begin position="124"/>
        <end position="148"/>
    </location>
</feature>
<feature type="transmembrane region" description="Helical" evidence="1">
    <location>
        <begin position="383"/>
        <end position="404"/>
    </location>
</feature>
<dbReference type="Pfam" id="PF07670">
    <property type="entry name" value="Gate"/>
    <property type="match status" value="1"/>
</dbReference>
<feature type="transmembrane region" description="Helical" evidence="1">
    <location>
        <begin position="354"/>
        <end position="377"/>
    </location>
</feature>
<feature type="transmembrane region" description="Helical" evidence="1">
    <location>
        <begin position="169"/>
        <end position="187"/>
    </location>
</feature>
<dbReference type="InterPro" id="IPR011642">
    <property type="entry name" value="Gate_dom"/>
</dbReference>
<proteinExistence type="predicted"/>
<evidence type="ECO:0000313" key="4">
    <source>
        <dbReference type="Proteomes" id="UP000005392"/>
    </source>
</evidence>
<evidence type="ECO:0000259" key="2">
    <source>
        <dbReference type="Pfam" id="PF07670"/>
    </source>
</evidence>
<keyword evidence="1" id="KW-0812">Transmembrane</keyword>
<feature type="transmembrane region" description="Helical" evidence="1">
    <location>
        <begin position="416"/>
        <end position="437"/>
    </location>
</feature>
<dbReference type="HOGENOM" id="CLU_048533_0_0_0"/>
<accession>F9EL62</accession>
<protein>
    <submittedName>
        <fullName evidence="3">Nucleoside recognition domain protein</fullName>
    </submittedName>
</protein>
<keyword evidence="1" id="KW-1133">Transmembrane helix</keyword>
<feature type="transmembrane region" description="Helical" evidence="1">
    <location>
        <begin position="202"/>
        <end position="220"/>
    </location>
</feature>
<feature type="transmembrane region" description="Helical" evidence="1">
    <location>
        <begin position="86"/>
        <end position="104"/>
    </location>
</feature>
<feature type="transmembrane region" description="Helical" evidence="1">
    <location>
        <begin position="15"/>
        <end position="36"/>
    </location>
</feature>
<feature type="transmembrane region" description="Helical" evidence="1">
    <location>
        <begin position="56"/>
        <end position="74"/>
    </location>
</feature>
<gene>
    <name evidence="3" type="ORF">HMPREF9094_0666</name>
</gene>
<dbReference type="EMBL" id="AFQD01000103">
    <property type="protein sequence ID" value="EGQ80304.1"/>
    <property type="molecule type" value="Genomic_DNA"/>
</dbReference>
<evidence type="ECO:0000313" key="3">
    <source>
        <dbReference type="EMBL" id="EGQ80304.1"/>
    </source>
</evidence>
<feature type="transmembrane region" description="Helical" evidence="1">
    <location>
        <begin position="317"/>
        <end position="342"/>
    </location>
</feature>
<keyword evidence="1" id="KW-0472">Membrane</keyword>
<dbReference type="PATRIC" id="fig|997347.4.peg.621"/>